<dbReference type="InterPro" id="IPR036724">
    <property type="entry name" value="Cobalamin-bd_sf"/>
</dbReference>
<dbReference type="OMA" id="ADCIAMS"/>
<dbReference type="InterPro" id="IPR033706">
    <property type="entry name" value="Met_synthase_B12-bd"/>
</dbReference>
<evidence type="ECO:0000259" key="20">
    <source>
        <dbReference type="PROSITE" id="PS50970"/>
    </source>
</evidence>
<comment type="catalytic activity">
    <reaction evidence="16">
        <text>(6S)-5-methyl-5,6,7,8-tetrahydrofolate + L-homocysteine = (6S)-5,6,7,8-tetrahydrofolate + L-methionine</text>
        <dbReference type="Rhea" id="RHEA:11172"/>
        <dbReference type="ChEBI" id="CHEBI:18608"/>
        <dbReference type="ChEBI" id="CHEBI:57453"/>
        <dbReference type="ChEBI" id="CHEBI:57844"/>
        <dbReference type="ChEBI" id="CHEBI:58199"/>
        <dbReference type="EC" id="2.1.1.13"/>
    </reaction>
</comment>
<evidence type="ECO:0000256" key="4">
    <source>
        <dbReference type="ARBA" id="ARBA00010398"/>
    </source>
</evidence>
<protein>
    <recommendedName>
        <fullName evidence="5 16">Methionine synthase</fullName>
        <ecNumber evidence="5 16">2.1.1.13</ecNumber>
    </recommendedName>
    <alternativeName>
        <fullName evidence="16">5-methyltetrahydrofolate--homocysteine methyltransferase</fullName>
    </alternativeName>
</protein>
<dbReference type="InterPro" id="IPR006158">
    <property type="entry name" value="Cobalamin-bd"/>
</dbReference>
<dbReference type="GO" id="GO:0008270">
    <property type="term" value="F:zinc ion binding"/>
    <property type="evidence" value="ECO:0007669"/>
    <property type="project" value="UniProtKB-UniRule"/>
</dbReference>
<name>A0A0G4J072_PLABS</name>
<dbReference type="FunFam" id="3.40.50.280:FF:000001">
    <property type="entry name" value="Methionine synthase"/>
    <property type="match status" value="1"/>
</dbReference>
<dbReference type="FunFam" id="1.10.1240.10:FF:000001">
    <property type="entry name" value="Methionine synthase"/>
    <property type="match status" value="1"/>
</dbReference>
<dbReference type="PIRSF" id="PIRSF000381">
    <property type="entry name" value="MetH"/>
    <property type="match status" value="1"/>
</dbReference>
<dbReference type="Pfam" id="PF02574">
    <property type="entry name" value="S-methyl_trans"/>
    <property type="match status" value="1"/>
</dbReference>
<dbReference type="InterPro" id="IPR036589">
    <property type="entry name" value="HCY_dom_sf"/>
</dbReference>
<dbReference type="GO" id="GO:0031419">
    <property type="term" value="F:cobalamin binding"/>
    <property type="evidence" value="ECO:0007669"/>
    <property type="project" value="UniProtKB-UniRule"/>
</dbReference>
<organism evidence="25 26">
    <name type="scientific">Plasmodiophora brassicae</name>
    <name type="common">Clubroot disease agent</name>
    <dbReference type="NCBI Taxonomy" id="37360"/>
    <lineage>
        <taxon>Eukaryota</taxon>
        <taxon>Sar</taxon>
        <taxon>Rhizaria</taxon>
        <taxon>Endomyxa</taxon>
        <taxon>Phytomyxea</taxon>
        <taxon>Plasmodiophorida</taxon>
        <taxon>Plasmodiophoridae</taxon>
        <taxon>Plasmodiophora</taxon>
    </lineage>
</organism>
<dbReference type="Pfam" id="PF00809">
    <property type="entry name" value="Pterin_bind"/>
    <property type="match status" value="1"/>
</dbReference>
<dbReference type="Gene3D" id="3.40.50.280">
    <property type="entry name" value="Cobalamin-binding domain"/>
    <property type="match status" value="1"/>
</dbReference>
<dbReference type="InterPro" id="IPR037010">
    <property type="entry name" value="VitB12-dep_Met_synth_activ_sf"/>
</dbReference>
<dbReference type="InterPro" id="IPR004223">
    <property type="entry name" value="VitB12-dep_Met_synth_activ_dom"/>
</dbReference>
<dbReference type="GO" id="GO:0032259">
    <property type="term" value="P:methylation"/>
    <property type="evidence" value="ECO:0007669"/>
    <property type="project" value="UniProtKB-KW"/>
</dbReference>
<evidence type="ECO:0000256" key="2">
    <source>
        <dbReference type="ARBA" id="ARBA00001956"/>
    </source>
</evidence>
<dbReference type="Gene3D" id="3.10.196.10">
    <property type="entry name" value="Vitamin B12-dependent methionine synthase, activation domain"/>
    <property type="match status" value="1"/>
</dbReference>
<dbReference type="InterPro" id="IPR003759">
    <property type="entry name" value="Cbl-bd_cap"/>
</dbReference>
<evidence type="ECO:0000256" key="12">
    <source>
        <dbReference type="ARBA" id="ARBA00022737"/>
    </source>
</evidence>
<dbReference type="EC" id="2.1.1.13" evidence="5 16"/>
<feature type="binding site" evidence="18">
    <location>
        <position position="718"/>
    </location>
    <ligand>
        <name>methylcob(III)alamin</name>
        <dbReference type="ChEBI" id="CHEBI:28115"/>
    </ligand>
</feature>
<comment type="cofactor">
    <cofactor evidence="1 16 19">
        <name>Zn(2+)</name>
        <dbReference type="ChEBI" id="CHEBI:29105"/>
    </cofactor>
</comment>
<feature type="binding site" evidence="17 19">
    <location>
        <position position="318"/>
    </location>
    <ligand>
        <name>Zn(2+)</name>
        <dbReference type="ChEBI" id="CHEBI:29105"/>
    </ligand>
</feature>
<evidence type="ECO:0000256" key="17">
    <source>
        <dbReference type="PIRSR" id="PIRSR000381-1"/>
    </source>
</evidence>
<evidence type="ECO:0000256" key="11">
    <source>
        <dbReference type="ARBA" id="ARBA00022723"/>
    </source>
</evidence>
<dbReference type="Gene3D" id="3.20.20.20">
    <property type="entry name" value="Dihydropteroate synthase-like"/>
    <property type="match status" value="1"/>
</dbReference>
<evidence type="ECO:0000256" key="10">
    <source>
        <dbReference type="ARBA" id="ARBA00022691"/>
    </source>
</evidence>
<evidence type="ECO:0000256" key="1">
    <source>
        <dbReference type="ARBA" id="ARBA00001947"/>
    </source>
</evidence>
<feature type="domain" description="Hcy-binding" evidence="20">
    <location>
        <begin position="15"/>
        <end position="333"/>
    </location>
</feature>
<evidence type="ECO:0000259" key="24">
    <source>
        <dbReference type="PROSITE" id="PS51337"/>
    </source>
</evidence>
<evidence type="ECO:0000313" key="26">
    <source>
        <dbReference type="Proteomes" id="UP000039324"/>
    </source>
</evidence>
<feature type="binding site" evidence="17 19">
    <location>
        <position position="319"/>
    </location>
    <ligand>
        <name>Zn(2+)</name>
        <dbReference type="ChEBI" id="CHEBI:29105"/>
    </ligand>
</feature>
<dbReference type="SUPFAM" id="SSF52242">
    <property type="entry name" value="Cobalamin (vitamin B12)-binding domain"/>
    <property type="match status" value="1"/>
</dbReference>
<feature type="binding site" evidence="18">
    <location>
        <position position="1173"/>
    </location>
    <ligand>
        <name>S-adenosyl-L-methionine</name>
        <dbReference type="ChEBI" id="CHEBI:59789"/>
    </ligand>
</feature>
<dbReference type="PROSITE" id="PS50972">
    <property type="entry name" value="PTERIN_BINDING"/>
    <property type="match status" value="1"/>
</dbReference>
<feature type="binding site" description="axial binding residue" evidence="17">
    <location>
        <position position="795"/>
    </location>
    <ligand>
        <name>methylcob(III)alamin</name>
        <dbReference type="ChEBI" id="CHEBI:28115"/>
    </ligand>
    <ligandPart>
        <name>Co</name>
        <dbReference type="ChEBI" id="CHEBI:27638"/>
    </ligandPart>
</feature>
<dbReference type="PROSITE" id="PS51332">
    <property type="entry name" value="B12_BINDING"/>
    <property type="match status" value="1"/>
</dbReference>
<dbReference type="SUPFAM" id="SSF51717">
    <property type="entry name" value="Dihydropteroate synthetase-like"/>
    <property type="match status" value="1"/>
</dbReference>
<keyword evidence="26" id="KW-1185">Reference proteome</keyword>
<dbReference type="GO" id="GO:0005829">
    <property type="term" value="C:cytosol"/>
    <property type="evidence" value="ECO:0007669"/>
    <property type="project" value="TreeGrafter"/>
</dbReference>
<dbReference type="Pfam" id="PF02607">
    <property type="entry name" value="B12-binding_2"/>
    <property type="match status" value="1"/>
</dbReference>
<accession>A0A0G4J072</accession>
<evidence type="ECO:0000256" key="13">
    <source>
        <dbReference type="ARBA" id="ARBA00022833"/>
    </source>
</evidence>
<dbReference type="Gene3D" id="3.20.20.330">
    <property type="entry name" value="Homocysteine-binding-like domain"/>
    <property type="match status" value="1"/>
</dbReference>
<dbReference type="PROSITE" id="PS50974">
    <property type="entry name" value="ADOMET_ACTIVATION"/>
    <property type="match status" value="1"/>
</dbReference>
<dbReference type="PANTHER" id="PTHR45833">
    <property type="entry name" value="METHIONINE SYNTHASE"/>
    <property type="match status" value="1"/>
</dbReference>
<dbReference type="InterPro" id="IPR000489">
    <property type="entry name" value="Pterin-binding_dom"/>
</dbReference>
<dbReference type="InterPro" id="IPR011005">
    <property type="entry name" value="Dihydropteroate_synth-like_sf"/>
</dbReference>
<dbReference type="FunFam" id="3.20.20.330:FF:000001">
    <property type="entry name" value="Methionine synthase"/>
    <property type="match status" value="1"/>
</dbReference>
<dbReference type="FunFam" id="3.20.20.20:FF:000002">
    <property type="entry name" value="Methionine synthase"/>
    <property type="match status" value="1"/>
</dbReference>
<sequence length="1265" mass="138125">MGEQDAGQTTRWPGAAWLRREMQRRIVVIDGAMGTMIQRETLDEDDFRGEALKDHPQSMPLKGNNDILAITQPHIIERIHYEYLAAGADVVETNTFSGTRVAQADYGCQGMIHELNVCAAKCARRACDRIMKEHPNRRCLVAGALGPTNKTLTISPSVEDASARGITFDELADAYAEQASALIEGGVDFILIETIFDTLNAKAAIYAVSKLPDQVPIAISGTIVDMSGRTLSGQTVEAMYVSLRHSAPLFIGLNCALGAEQMMPFLQRIANVAECPVIAYPNAGLPNAMGGYDQTPDEMSALIATFAKLRLVNVVGGCCGSTPPHIAAIAKVVAGLAPRVPVEVASHTRLSGLEALELTPSLGFVNIGERCNVSGSRAFKRLVCDNKYDQALAVARKQVEDGAQVIDVNLDEGLIDGVAAMTKFLRLLANEPDVARVPIMIDSSKFEVVRAGLCQIQGKCIVNSISLKVGEKEFLEQALEVKRFGAAVVIMAFDEDGQAATRDEKACSYMSRVRICKRAYDLLRSAIDFPACDIIFDPNILTIATGMSEHNTYALEFLEAIPLIKSSCPGCKISGGLSNLSFSFRGLEVIREAMHSAFLYHAVANRANNGLFPMDMAIVNAGALPVYDDIPPDLLKLVEDAIFNRDEGATERLLERAELERSRVSKKTAGESSAADAWRNLGVAARLEYALVKGIVDHIDEDVEEYRVAVGRSLQVIEGPLMAGMGKVGELFGAGKMFLPQVIKSARVMKKAVAYLLPFFELEKKERDASGTGEPDEEDSGPGTVVMATVKGDVHDIGKNIVSVVLGCNNYKVIDLGVMCPCEKILDTALEAKADAIGLSGLITPSLDEMVYVAKEMTRRGIKIPLLIGGATTSKMHTAVKISPRYDGTTVHVLDASKAVVVLSALLDKAKADDFVEEIREEYGEIREDYLASQTDQRLVSLEVARSRRFNLDLTVSPTKPSFIGTRVVEPELSELVPFIDWTPFFQVWMLRGRYPYRGYPKLFDDPTIGEQARELFADAQTVLEEIIRDRSLTARGIVGLFPCQRDGDDIVVYRDEKRDGADAERFCTLRQQVQKADNDEPYMALADFVAPADDYIGMFAVSAGFGVDQLVSAALADHDDFRSIMVKAIADRLAEAMAEWVHLRVRREFWGYAAGERLDNDDLLKVEYAGIRPAPGYPSQPDHSEKRVMWRLLDADAQTGIQLTPSLAMAPAASVSALCFAHPQSAYFAVGKIDRDQVASYADRKRLDVAAVEKSLSSILAYDP</sequence>
<evidence type="ECO:0000256" key="3">
    <source>
        <dbReference type="ARBA" id="ARBA00005178"/>
    </source>
</evidence>
<evidence type="ECO:0000259" key="22">
    <source>
        <dbReference type="PROSITE" id="PS50974"/>
    </source>
</evidence>
<evidence type="ECO:0000259" key="23">
    <source>
        <dbReference type="PROSITE" id="PS51332"/>
    </source>
</evidence>
<feature type="domain" description="AdoMet activation" evidence="22">
    <location>
        <begin position="933"/>
        <end position="1265"/>
    </location>
</feature>
<dbReference type="InterPro" id="IPR050554">
    <property type="entry name" value="Met_Synthase/Corrinoid"/>
</dbReference>
<dbReference type="InterPro" id="IPR011822">
    <property type="entry name" value="MetH"/>
</dbReference>
<evidence type="ECO:0000256" key="16">
    <source>
        <dbReference type="PIRNR" id="PIRNR000381"/>
    </source>
</evidence>
<feature type="binding site" evidence="18">
    <location>
        <position position="981"/>
    </location>
    <ligand>
        <name>S-adenosyl-L-methionine</name>
        <dbReference type="ChEBI" id="CHEBI:59789"/>
    </ligand>
</feature>
<dbReference type="GO" id="GO:0050667">
    <property type="term" value="P:homocysteine metabolic process"/>
    <property type="evidence" value="ECO:0007669"/>
    <property type="project" value="TreeGrafter"/>
</dbReference>
<feature type="domain" description="Pterin-binding" evidence="21">
    <location>
        <begin position="364"/>
        <end position="639"/>
    </location>
</feature>
<comment type="pathway">
    <text evidence="3 16">Amino-acid biosynthesis; L-methionine biosynthesis via de novo pathway; L-methionine from L-homocysteine (MetH route): step 1/1.</text>
</comment>
<keyword evidence="12" id="KW-0677">Repeat</keyword>
<evidence type="ECO:0000256" key="15">
    <source>
        <dbReference type="ARBA" id="ARBA00023285"/>
    </source>
</evidence>
<dbReference type="Pfam" id="PF02310">
    <property type="entry name" value="B12-binding"/>
    <property type="match status" value="1"/>
</dbReference>
<evidence type="ECO:0000256" key="7">
    <source>
        <dbReference type="ARBA" id="ARBA00022605"/>
    </source>
</evidence>
<keyword evidence="15 16" id="KW-0170">Cobalt</keyword>
<dbReference type="AlphaFoldDB" id="A0A0G4J072"/>
<keyword evidence="13 16" id="KW-0862">Zinc</keyword>
<dbReference type="PROSITE" id="PS51337">
    <property type="entry name" value="B12_BINDING_NTER"/>
    <property type="match status" value="1"/>
</dbReference>
<keyword evidence="9 16" id="KW-0808">Transferase</keyword>
<proteinExistence type="inferred from homology"/>
<dbReference type="STRING" id="37360.A0A0G4J072"/>
<evidence type="ECO:0000313" key="25">
    <source>
        <dbReference type="EMBL" id="CEP00729.1"/>
    </source>
</evidence>
<dbReference type="InterPro" id="IPR003726">
    <property type="entry name" value="HCY_dom"/>
</dbReference>
<keyword evidence="14 16" id="KW-0486">Methionine biosynthesis</keyword>
<gene>
    <name evidence="25" type="ORF">PBRA_001783</name>
</gene>
<dbReference type="SUPFAM" id="SSF56507">
    <property type="entry name" value="Methionine synthase activation domain-like"/>
    <property type="match status" value="1"/>
</dbReference>
<evidence type="ECO:0000256" key="8">
    <source>
        <dbReference type="ARBA" id="ARBA00022628"/>
    </source>
</evidence>
<feature type="binding site" evidence="18">
    <location>
        <position position="840"/>
    </location>
    <ligand>
        <name>methylcob(III)alamin</name>
        <dbReference type="ChEBI" id="CHEBI:28115"/>
    </ligand>
</feature>
<dbReference type="InterPro" id="IPR036594">
    <property type="entry name" value="Meth_synthase_dom"/>
</dbReference>
<dbReference type="UniPathway" id="UPA00051">
    <property type="reaction ID" value="UER00081"/>
</dbReference>
<comment type="similarity">
    <text evidence="4">Belongs to the vitamin-B12 dependent methionine synthase family.</text>
</comment>
<feature type="domain" description="B12-binding" evidence="23">
    <location>
        <begin position="782"/>
        <end position="917"/>
    </location>
</feature>
<feature type="domain" description="B12-binding N-terminal" evidence="24">
    <location>
        <begin position="674"/>
        <end position="768"/>
    </location>
</feature>
<dbReference type="OrthoDB" id="261426at2759"/>
<keyword evidence="6 16" id="KW-0489">Methyltransferase</keyword>
<dbReference type="GO" id="GO:0046653">
    <property type="term" value="P:tetrahydrofolate metabolic process"/>
    <property type="evidence" value="ECO:0007669"/>
    <property type="project" value="TreeGrafter"/>
</dbReference>
<feature type="binding site" evidence="18">
    <location>
        <position position="844"/>
    </location>
    <ligand>
        <name>methylcob(III)alamin</name>
        <dbReference type="ChEBI" id="CHEBI:28115"/>
    </ligand>
</feature>
<dbReference type="PANTHER" id="PTHR45833:SF1">
    <property type="entry name" value="METHIONINE SYNTHASE"/>
    <property type="match status" value="1"/>
</dbReference>
<comment type="function">
    <text evidence="16">Catalyzes the transfer of a methyl group from methyl-cobalamin to homocysteine, yielding enzyme-bound cob(I)alamin and methionine. Subsequently, remethylates the cofactor using methyltetrahydrofolate.</text>
</comment>
<dbReference type="GO" id="GO:0008705">
    <property type="term" value="F:methionine synthase activity"/>
    <property type="evidence" value="ECO:0007669"/>
    <property type="project" value="UniProtKB-UniRule"/>
</dbReference>
<dbReference type="NCBIfam" id="TIGR02082">
    <property type="entry name" value="metH"/>
    <property type="match status" value="1"/>
</dbReference>
<reference evidence="25 26" key="1">
    <citation type="submission" date="2015-02" db="EMBL/GenBank/DDBJ databases">
        <authorList>
            <person name="Chooi Y.-H."/>
        </authorList>
    </citation>
    <scope>NUCLEOTIDE SEQUENCE [LARGE SCALE GENOMIC DNA]</scope>
    <source>
        <strain evidence="25">E3</strain>
    </source>
</reference>
<keyword evidence="7 16" id="KW-0028">Amino-acid biosynthesis</keyword>
<feature type="binding site" evidence="18">
    <location>
        <position position="896"/>
    </location>
    <ligand>
        <name>methylcob(III)alamin</name>
        <dbReference type="ChEBI" id="CHEBI:28115"/>
    </ligand>
</feature>
<feature type="binding site" evidence="18">
    <location>
        <begin position="792"/>
        <end position="796"/>
    </location>
    <ligand>
        <name>methylcob(III)alamin</name>
        <dbReference type="ChEBI" id="CHEBI:28115"/>
    </ligand>
</feature>
<feature type="binding site" evidence="17 19">
    <location>
        <position position="255"/>
    </location>
    <ligand>
        <name>Zn(2+)</name>
        <dbReference type="ChEBI" id="CHEBI:29105"/>
    </ligand>
</feature>
<keyword evidence="11 16" id="KW-0479">Metal-binding</keyword>
<dbReference type="EMBL" id="CDSF01000101">
    <property type="protein sequence ID" value="CEP00729.1"/>
    <property type="molecule type" value="Genomic_DNA"/>
</dbReference>
<dbReference type="NCBIfam" id="NF007024">
    <property type="entry name" value="PRK09490.1"/>
    <property type="match status" value="1"/>
</dbReference>
<evidence type="ECO:0000256" key="18">
    <source>
        <dbReference type="PIRSR" id="PIRSR000381-2"/>
    </source>
</evidence>
<feature type="binding site" evidence="18">
    <location>
        <begin position="1228"/>
        <end position="1229"/>
    </location>
    <ligand>
        <name>S-adenosyl-L-methionine</name>
        <dbReference type="ChEBI" id="CHEBI:59789"/>
    </ligand>
</feature>
<dbReference type="SUPFAM" id="SSF82282">
    <property type="entry name" value="Homocysteine S-methyltransferase"/>
    <property type="match status" value="1"/>
</dbReference>
<evidence type="ECO:0000256" key="19">
    <source>
        <dbReference type="PROSITE-ProRule" id="PRU00333"/>
    </source>
</evidence>
<keyword evidence="8 16" id="KW-0846">Cobalamin</keyword>
<dbReference type="SUPFAM" id="SSF47644">
    <property type="entry name" value="Methionine synthase domain"/>
    <property type="match status" value="1"/>
</dbReference>
<evidence type="ECO:0000256" key="14">
    <source>
        <dbReference type="ARBA" id="ARBA00023167"/>
    </source>
</evidence>
<dbReference type="Pfam" id="PF02965">
    <property type="entry name" value="Met_synt_B12"/>
    <property type="match status" value="1"/>
</dbReference>
<evidence type="ECO:0000259" key="21">
    <source>
        <dbReference type="PROSITE" id="PS50972"/>
    </source>
</evidence>
<dbReference type="Gene3D" id="1.10.288.10">
    <property type="entry name" value="Cobalamin-dependent Methionine Synthase, domain 2"/>
    <property type="match status" value="1"/>
</dbReference>
<keyword evidence="10 16" id="KW-0949">S-adenosyl-L-methionine</keyword>
<dbReference type="Proteomes" id="UP000039324">
    <property type="component" value="Unassembled WGS sequence"/>
</dbReference>
<evidence type="ECO:0000256" key="5">
    <source>
        <dbReference type="ARBA" id="ARBA00012032"/>
    </source>
</evidence>
<evidence type="ECO:0000256" key="6">
    <source>
        <dbReference type="ARBA" id="ARBA00022603"/>
    </source>
</evidence>
<dbReference type="Gene3D" id="1.10.1240.10">
    <property type="entry name" value="Methionine synthase domain"/>
    <property type="match status" value="1"/>
</dbReference>
<dbReference type="PROSITE" id="PS50970">
    <property type="entry name" value="HCY"/>
    <property type="match status" value="1"/>
</dbReference>
<dbReference type="CDD" id="cd02069">
    <property type="entry name" value="methionine_synthase_B12_BD"/>
    <property type="match status" value="1"/>
</dbReference>
<dbReference type="SMART" id="SM01018">
    <property type="entry name" value="B12-binding_2"/>
    <property type="match status" value="1"/>
</dbReference>
<comment type="domain">
    <text evidence="16">Modular enzyme with four functionally distinct domains. The isolated Hcy-binding domain catalyzes methyl transfer from free methylcobalamin to homocysteine. The Hcy-binding domain in association with the pterin-binding domain catalyzes the methylation of cob(I)alamin by methyltetrahydrofolate and the methylation of homocysteine. The B12-binding domain binds the cofactor. The AdoMet activation domain binds S-adenosyl-L-methionine. Under aerobic conditions cob(I)alamin can be converted to inactive cob(II)alamin. Reductive methylation by S-adenosyl-L-methionine and flavodoxin regenerates methylcobalamin.</text>
</comment>
<comment type="cofactor">
    <cofactor evidence="2 16 17">
        <name>methylcob(III)alamin</name>
        <dbReference type="ChEBI" id="CHEBI:28115"/>
    </cofactor>
</comment>
<evidence type="ECO:0000256" key="9">
    <source>
        <dbReference type="ARBA" id="ARBA00022679"/>
    </source>
</evidence>